<keyword evidence="3" id="KW-1185">Reference proteome</keyword>
<gene>
    <name evidence="2" type="ORF">J0S82_008539</name>
</gene>
<dbReference type="OrthoDB" id="6755972at2759"/>
<dbReference type="GO" id="GO:0000785">
    <property type="term" value="C:chromatin"/>
    <property type="evidence" value="ECO:0007669"/>
    <property type="project" value="TreeGrafter"/>
</dbReference>
<protein>
    <submittedName>
        <fullName evidence="2">Protein FAM47E</fullName>
    </submittedName>
</protein>
<dbReference type="PANTHER" id="PTHR46449">
    <property type="entry name" value="ZGC:158260"/>
    <property type="match status" value="1"/>
</dbReference>
<dbReference type="AlphaFoldDB" id="A0A8J6ADJ6"/>
<evidence type="ECO:0000313" key="2">
    <source>
        <dbReference type="EMBL" id="KAG8515185.1"/>
    </source>
</evidence>
<name>A0A8J6ADJ6_GALPY</name>
<dbReference type="EMBL" id="JAGFMF010011712">
    <property type="protein sequence ID" value="KAG8515185.1"/>
    <property type="molecule type" value="Genomic_DNA"/>
</dbReference>
<evidence type="ECO:0000256" key="1">
    <source>
        <dbReference type="ARBA" id="ARBA00005277"/>
    </source>
</evidence>
<dbReference type="PANTHER" id="PTHR46449:SF3">
    <property type="entry name" value="PROTEIN FAM47E"/>
    <property type="match status" value="1"/>
</dbReference>
<proteinExistence type="inferred from homology"/>
<dbReference type="InterPro" id="IPR032743">
    <property type="entry name" value="FAM47"/>
</dbReference>
<dbReference type="Proteomes" id="UP000700334">
    <property type="component" value="Unassembled WGS sequence"/>
</dbReference>
<accession>A0A8J6ADJ6</accession>
<organism evidence="2 3">
    <name type="scientific">Galemys pyrenaicus</name>
    <name type="common">Iberian desman</name>
    <name type="synonym">Pyrenean desman</name>
    <dbReference type="NCBI Taxonomy" id="202257"/>
    <lineage>
        <taxon>Eukaryota</taxon>
        <taxon>Metazoa</taxon>
        <taxon>Chordata</taxon>
        <taxon>Craniata</taxon>
        <taxon>Vertebrata</taxon>
        <taxon>Euteleostomi</taxon>
        <taxon>Mammalia</taxon>
        <taxon>Eutheria</taxon>
        <taxon>Laurasiatheria</taxon>
        <taxon>Eulipotyphla</taxon>
        <taxon>Talpidae</taxon>
        <taxon>Galemys</taxon>
    </lineage>
</organism>
<sequence>MRYGAWYLNPKLWKKQRVDEPLVDPKISQKAQDENFKKELQEQEELLADLHGTVAFKNFILSRGYRMPSPTGTIKGELLLLQVWRKRNPVLRGKLWQDFGIQSWDSGIQELSSGWYSQWWSGDNPFLFLAVLFLTSLQSN</sequence>
<reference evidence="2" key="1">
    <citation type="journal article" date="2021" name="Evol. Appl.">
        <title>The genome of the Pyrenean desman and the effects of bottlenecks and inbreeding on the genomic landscape of an endangered species.</title>
        <authorList>
            <person name="Escoda L."/>
            <person name="Castresana J."/>
        </authorList>
    </citation>
    <scope>NUCLEOTIDE SEQUENCE</scope>
    <source>
        <strain evidence="2">IBE-C5619</strain>
    </source>
</reference>
<evidence type="ECO:0000313" key="3">
    <source>
        <dbReference type="Proteomes" id="UP000700334"/>
    </source>
</evidence>
<comment type="caution">
    <text evidence="2">The sequence shown here is derived from an EMBL/GenBank/DDBJ whole genome shotgun (WGS) entry which is preliminary data.</text>
</comment>
<comment type="similarity">
    <text evidence="1">Belongs to the FAM47 family.</text>
</comment>
<dbReference type="GO" id="GO:0045815">
    <property type="term" value="P:transcription initiation-coupled chromatin remodeling"/>
    <property type="evidence" value="ECO:0007669"/>
    <property type="project" value="TreeGrafter"/>
</dbReference>